<sequence>MAVNIEEILQSHRQESQWTVWPEIEAQLSQKLQEKASVLVKGTGDEQFVALAKALQGRVFPQLETLRLHWNRLSEAGILELGSVILMGNLPALKVLNIANSFRRENWDFGIGDSGLIALTTALGSGSVPHLKSLQIGDFDKSLHDEVFGLQSARALAELFLLGSLPQFEDLRLTGLHSEEGVVAILTGMEAGKFAKFKKLRLEECEIGFEGALAVVKALHSPNFSALETLNLQDNVGQALGDDGVVILSSALRTAHLNVLQNLWLHNVSMGERGLMELASVLGDGCLPSLKKLYVAGANHTPATTDAFIQAYRENSSLVVTIYLRRPNLVASEEEVNHWETEGPVDVEVEENLKEFESQLGEFRSRNEKLAEYMKHAGAVQTPVVTNTIVTEKLDSEVETS</sequence>
<accession>A0ABD1Y4G7</accession>
<keyword evidence="5" id="KW-1185">Reference proteome</keyword>
<dbReference type="Gene3D" id="3.80.10.10">
    <property type="entry name" value="Ribonuclease Inhibitor"/>
    <property type="match status" value="1"/>
</dbReference>
<dbReference type="EMBL" id="JBHFFA010000006">
    <property type="protein sequence ID" value="KAL2621595.1"/>
    <property type="molecule type" value="Genomic_DNA"/>
</dbReference>
<gene>
    <name evidence="4" type="ORF">R1flu_001800</name>
</gene>
<dbReference type="InterPro" id="IPR032675">
    <property type="entry name" value="LRR_dom_sf"/>
</dbReference>
<name>A0ABD1Y4G7_9MARC</name>
<dbReference type="SMART" id="SM00368">
    <property type="entry name" value="LRR_RI"/>
    <property type="match status" value="4"/>
</dbReference>
<dbReference type="GO" id="GO:0005096">
    <property type="term" value="F:GTPase activator activity"/>
    <property type="evidence" value="ECO:0007669"/>
    <property type="project" value="UniProtKB-KW"/>
</dbReference>
<reference evidence="4 5" key="1">
    <citation type="submission" date="2024-09" db="EMBL/GenBank/DDBJ databases">
        <title>Chromosome-scale assembly of Riccia fluitans.</title>
        <authorList>
            <person name="Paukszto L."/>
            <person name="Sawicki J."/>
            <person name="Karawczyk K."/>
            <person name="Piernik-Szablinska J."/>
            <person name="Szczecinska M."/>
            <person name="Mazdziarz M."/>
        </authorList>
    </citation>
    <scope>NUCLEOTIDE SEQUENCE [LARGE SCALE GENOMIC DNA]</scope>
    <source>
        <strain evidence="4">Rf_01</strain>
        <tissue evidence="4">Aerial parts of the thallus</tissue>
    </source>
</reference>
<evidence type="ECO:0000256" key="1">
    <source>
        <dbReference type="ARBA" id="ARBA00022468"/>
    </source>
</evidence>
<evidence type="ECO:0000256" key="2">
    <source>
        <dbReference type="ARBA" id="ARBA00022614"/>
    </source>
</evidence>
<dbReference type="AlphaFoldDB" id="A0ABD1Y4G7"/>
<evidence type="ECO:0000313" key="4">
    <source>
        <dbReference type="EMBL" id="KAL2621595.1"/>
    </source>
</evidence>
<dbReference type="Proteomes" id="UP001605036">
    <property type="component" value="Unassembled WGS sequence"/>
</dbReference>
<dbReference type="InterPro" id="IPR027038">
    <property type="entry name" value="RanGap"/>
</dbReference>
<dbReference type="PANTHER" id="PTHR24113:SF12">
    <property type="entry name" value="RAN GTPASE-ACTIVATING PROTEIN 1"/>
    <property type="match status" value="1"/>
</dbReference>
<comment type="caution">
    <text evidence="4">The sequence shown here is derived from an EMBL/GenBank/DDBJ whole genome shotgun (WGS) entry which is preliminary data.</text>
</comment>
<keyword evidence="3" id="KW-0677">Repeat</keyword>
<dbReference type="PANTHER" id="PTHR24113">
    <property type="entry name" value="RAN GTPASE-ACTIVATING PROTEIN 1"/>
    <property type="match status" value="1"/>
</dbReference>
<dbReference type="SUPFAM" id="SSF52047">
    <property type="entry name" value="RNI-like"/>
    <property type="match status" value="1"/>
</dbReference>
<evidence type="ECO:0000256" key="3">
    <source>
        <dbReference type="ARBA" id="ARBA00022737"/>
    </source>
</evidence>
<evidence type="ECO:0000313" key="5">
    <source>
        <dbReference type="Proteomes" id="UP001605036"/>
    </source>
</evidence>
<keyword evidence="2" id="KW-0433">Leucine-rich repeat</keyword>
<organism evidence="4 5">
    <name type="scientific">Riccia fluitans</name>
    <dbReference type="NCBI Taxonomy" id="41844"/>
    <lineage>
        <taxon>Eukaryota</taxon>
        <taxon>Viridiplantae</taxon>
        <taxon>Streptophyta</taxon>
        <taxon>Embryophyta</taxon>
        <taxon>Marchantiophyta</taxon>
        <taxon>Marchantiopsida</taxon>
        <taxon>Marchantiidae</taxon>
        <taxon>Marchantiales</taxon>
        <taxon>Ricciaceae</taxon>
        <taxon>Riccia</taxon>
    </lineage>
</organism>
<keyword evidence="1" id="KW-0343">GTPase activation</keyword>
<proteinExistence type="predicted"/>
<protein>
    <submittedName>
        <fullName evidence="4">Uncharacterized protein</fullName>
    </submittedName>
</protein>